<dbReference type="Pfam" id="PF23728">
    <property type="entry name" value="Tubby_C_like"/>
    <property type="match status" value="1"/>
</dbReference>
<dbReference type="EMBL" id="SCWD01000010">
    <property type="protein sequence ID" value="TDL94320.1"/>
    <property type="molecule type" value="Genomic_DNA"/>
</dbReference>
<evidence type="ECO:0000313" key="3">
    <source>
        <dbReference type="Proteomes" id="UP000295280"/>
    </source>
</evidence>
<dbReference type="InterPro" id="IPR056944">
    <property type="entry name" value="Tubby_C-like"/>
</dbReference>
<gene>
    <name evidence="2" type="ORF">ERX40_10990</name>
</gene>
<evidence type="ECO:0000259" key="1">
    <source>
        <dbReference type="Pfam" id="PF23728"/>
    </source>
</evidence>
<proteinExistence type="predicted"/>
<dbReference type="RefSeq" id="WP_133418533.1">
    <property type="nucleotide sequence ID" value="NZ_SCWD01000010.1"/>
</dbReference>
<dbReference type="Proteomes" id="UP000295280">
    <property type="component" value="Unassembled WGS sequence"/>
</dbReference>
<dbReference type="AlphaFoldDB" id="A0A9Q8FPW7"/>
<organism evidence="2 3">
    <name type="scientific">Macrococcus carouselicus</name>
    <dbReference type="NCBI Taxonomy" id="69969"/>
    <lineage>
        <taxon>Bacteria</taxon>
        <taxon>Bacillati</taxon>
        <taxon>Bacillota</taxon>
        <taxon>Bacilli</taxon>
        <taxon>Bacillales</taxon>
        <taxon>Staphylococcaceae</taxon>
        <taxon>Macrococcus</taxon>
    </lineage>
</organism>
<accession>A0A9Q8FPW7</accession>
<keyword evidence="3" id="KW-1185">Reference proteome</keyword>
<comment type="caution">
    <text evidence="2">The sequence shown here is derived from an EMBL/GenBank/DDBJ whole genome shotgun (WGS) entry which is preliminary data.</text>
</comment>
<reference evidence="2 3" key="1">
    <citation type="submission" date="2019-01" db="EMBL/GenBank/DDBJ databases">
        <title>Draft genome sequences of the type strains of six Macrococcus species.</title>
        <authorList>
            <person name="Mazhar S."/>
            <person name="Altermann E."/>
            <person name="Hill C."/>
            <person name="Mcauliffe O."/>
        </authorList>
    </citation>
    <scope>NUCLEOTIDE SEQUENCE [LARGE SCALE GENOMIC DNA]</scope>
    <source>
        <strain evidence="2 3">ATCC 51828</strain>
    </source>
</reference>
<feature type="domain" description="Tubby C-terminal" evidence="1">
    <location>
        <begin position="8"/>
        <end position="81"/>
    </location>
</feature>
<name>A0A9Q8FPW7_9STAP</name>
<dbReference type="OrthoDB" id="2856514at2"/>
<evidence type="ECO:0000313" key="2">
    <source>
        <dbReference type="EMBL" id="TDL94320.1"/>
    </source>
</evidence>
<sequence>MQYIQTKRTWILSTKEYDITDDNERKLGICQRYYNSNFQKIFSYIEKRDGYLNYKISTEHEYKIEQDKKGGLLDKTKWSIYKNGEKIGSLQYKFDLSREKMILNILDKEYLLDSSIISNKVLLKEIKDDSNFSLQFYVHDLVYRRMIIDKMIDDWEIYYLAFLVFDNYN</sequence>
<protein>
    <recommendedName>
        <fullName evidence="1">Tubby C-terminal domain-containing protein</fullName>
    </recommendedName>
</protein>